<evidence type="ECO:0000259" key="4">
    <source>
        <dbReference type="PROSITE" id="PS51292"/>
    </source>
</evidence>
<keyword evidence="3" id="KW-0862">Zinc</keyword>
<dbReference type="Gene3D" id="3.30.40.10">
    <property type="entry name" value="Zinc/RING finger domain, C3HC4 (zinc finger)"/>
    <property type="match status" value="1"/>
</dbReference>
<protein>
    <recommendedName>
        <fullName evidence="4">RING-CH-type domain-containing protein</fullName>
    </recommendedName>
</protein>
<evidence type="ECO:0000256" key="1">
    <source>
        <dbReference type="ARBA" id="ARBA00022723"/>
    </source>
</evidence>
<dbReference type="PROSITE" id="PS51292">
    <property type="entry name" value="ZF_RING_CH"/>
    <property type="match status" value="1"/>
</dbReference>
<feature type="domain" description="RING-CH-type" evidence="4">
    <location>
        <begin position="59"/>
        <end position="103"/>
    </location>
</feature>
<dbReference type="SMART" id="SM00744">
    <property type="entry name" value="RINGv"/>
    <property type="match status" value="1"/>
</dbReference>
<dbReference type="EMBL" id="JASCZI010152197">
    <property type="protein sequence ID" value="MED6175630.1"/>
    <property type="molecule type" value="Genomic_DNA"/>
</dbReference>
<dbReference type="PANTHER" id="PTHR46347:SF2">
    <property type="entry name" value="OS02G0132300 PROTEIN"/>
    <property type="match status" value="1"/>
</dbReference>
<dbReference type="InterPro" id="IPR011016">
    <property type="entry name" value="Znf_RING-CH"/>
</dbReference>
<organism evidence="5 6">
    <name type="scientific">Stylosanthes scabra</name>
    <dbReference type="NCBI Taxonomy" id="79078"/>
    <lineage>
        <taxon>Eukaryota</taxon>
        <taxon>Viridiplantae</taxon>
        <taxon>Streptophyta</taxon>
        <taxon>Embryophyta</taxon>
        <taxon>Tracheophyta</taxon>
        <taxon>Spermatophyta</taxon>
        <taxon>Magnoliopsida</taxon>
        <taxon>eudicotyledons</taxon>
        <taxon>Gunneridae</taxon>
        <taxon>Pentapetalae</taxon>
        <taxon>rosids</taxon>
        <taxon>fabids</taxon>
        <taxon>Fabales</taxon>
        <taxon>Fabaceae</taxon>
        <taxon>Papilionoideae</taxon>
        <taxon>50 kb inversion clade</taxon>
        <taxon>dalbergioids sensu lato</taxon>
        <taxon>Dalbergieae</taxon>
        <taxon>Pterocarpus clade</taxon>
        <taxon>Stylosanthes</taxon>
    </lineage>
</organism>
<keyword evidence="6" id="KW-1185">Reference proteome</keyword>
<evidence type="ECO:0000256" key="2">
    <source>
        <dbReference type="ARBA" id="ARBA00022771"/>
    </source>
</evidence>
<sequence>MQLASNGDKEECSESEPILNQHLNLQYGGGGGESSFSCEIIAAANDDSHPVPLDESCHLVNADQPQCRICLDIGGEDLIAPCHCKGTQKYVHRSCLDNWRSTK</sequence>
<evidence type="ECO:0000313" key="5">
    <source>
        <dbReference type="EMBL" id="MED6175630.1"/>
    </source>
</evidence>
<dbReference type="SUPFAM" id="SSF57850">
    <property type="entry name" value="RING/U-box"/>
    <property type="match status" value="1"/>
</dbReference>
<name>A0ABU6VSD7_9FABA</name>
<dbReference type="InterPro" id="IPR013083">
    <property type="entry name" value="Znf_RING/FYVE/PHD"/>
</dbReference>
<comment type="caution">
    <text evidence="5">The sequence shown here is derived from an EMBL/GenBank/DDBJ whole genome shotgun (WGS) entry which is preliminary data.</text>
</comment>
<gene>
    <name evidence="5" type="ORF">PIB30_080231</name>
</gene>
<evidence type="ECO:0000313" key="6">
    <source>
        <dbReference type="Proteomes" id="UP001341840"/>
    </source>
</evidence>
<keyword evidence="2" id="KW-0863">Zinc-finger</keyword>
<dbReference type="PANTHER" id="PTHR46347">
    <property type="entry name" value="RING/FYVE/PHD ZINC FINGER SUPERFAMILY PROTEIN"/>
    <property type="match status" value="1"/>
</dbReference>
<keyword evidence="1" id="KW-0479">Metal-binding</keyword>
<evidence type="ECO:0000256" key="3">
    <source>
        <dbReference type="ARBA" id="ARBA00022833"/>
    </source>
</evidence>
<reference evidence="5 6" key="1">
    <citation type="journal article" date="2023" name="Plants (Basel)">
        <title>Bridging the Gap: Combining Genomics and Transcriptomics Approaches to Understand Stylosanthes scabra, an Orphan Legume from the Brazilian Caatinga.</title>
        <authorList>
            <person name="Ferreira-Neto J.R.C."/>
            <person name="da Silva M.D."/>
            <person name="Binneck E."/>
            <person name="de Melo N.F."/>
            <person name="da Silva R.H."/>
            <person name="de Melo A.L.T.M."/>
            <person name="Pandolfi V."/>
            <person name="Bustamante F.O."/>
            <person name="Brasileiro-Vidal A.C."/>
            <person name="Benko-Iseppon A.M."/>
        </authorList>
    </citation>
    <scope>NUCLEOTIDE SEQUENCE [LARGE SCALE GENOMIC DNA]</scope>
    <source>
        <tissue evidence="5">Leaves</tissue>
    </source>
</reference>
<dbReference type="Pfam" id="PF12906">
    <property type="entry name" value="RINGv"/>
    <property type="match status" value="1"/>
</dbReference>
<proteinExistence type="predicted"/>
<dbReference type="Proteomes" id="UP001341840">
    <property type="component" value="Unassembled WGS sequence"/>
</dbReference>
<dbReference type="CDD" id="cd16495">
    <property type="entry name" value="RING_CH-C4HC3_MARCH"/>
    <property type="match status" value="1"/>
</dbReference>
<feature type="non-terminal residue" evidence="5">
    <location>
        <position position="103"/>
    </location>
</feature>
<accession>A0ABU6VSD7</accession>